<keyword evidence="5" id="KW-0812">Transmembrane</keyword>
<feature type="binding site" evidence="3">
    <location>
        <position position="77"/>
    </location>
    <ligand>
        <name>Cu cation</name>
        <dbReference type="ChEBI" id="CHEBI:23378"/>
    </ligand>
</feature>
<dbReference type="EMBL" id="CP028920">
    <property type="protein sequence ID" value="AWB50886.1"/>
    <property type="molecule type" value="Genomic_DNA"/>
</dbReference>
<dbReference type="GO" id="GO:0046872">
    <property type="term" value="F:metal ion binding"/>
    <property type="evidence" value="ECO:0007669"/>
    <property type="project" value="UniProtKB-KW"/>
</dbReference>
<dbReference type="KEGG" id="geh:HYN69_19380"/>
<dbReference type="PANTHER" id="PTHR12151">
    <property type="entry name" value="ELECTRON TRANSPORT PROTIN SCO1/SENC FAMILY MEMBER"/>
    <property type="match status" value="1"/>
</dbReference>
<keyword evidence="7" id="KW-0614">Plasmid</keyword>
<dbReference type="CDD" id="cd02968">
    <property type="entry name" value="SCO"/>
    <property type="match status" value="1"/>
</dbReference>
<dbReference type="AlphaFoldDB" id="A0A2S0USF7"/>
<dbReference type="SUPFAM" id="SSF52833">
    <property type="entry name" value="Thioredoxin-like"/>
    <property type="match status" value="1"/>
</dbReference>
<keyword evidence="5" id="KW-0472">Membrane</keyword>
<dbReference type="EMBL" id="CP028920">
    <property type="protein sequence ID" value="AWB50748.1"/>
    <property type="molecule type" value="Genomic_DNA"/>
</dbReference>
<keyword evidence="4" id="KW-1015">Disulfide bond</keyword>
<accession>A0A2S0USF7</accession>
<evidence type="ECO:0000256" key="1">
    <source>
        <dbReference type="ARBA" id="ARBA00010996"/>
    </source>
</evidence>
<proteinExistence type="inferred from homology"/>
<keyword evidence="9" id="KW-1185">Reference proteome</keyword>
<evidence type="ECO:0000259" key="6">
    <source>
        <dbReference type="PROSITE" id="PS51352"/>
    </source>
</evidence>
<dbReference type="PROSITE" id="PS51352">
    <property type="entry name" value="THIOREDOXIN_2"/>
    <property type="match status" value="1"/>
</dbReference>
<dbReference type="InterPro" id="IPR013766">
    <property type="entry name" value="Thioredoxin_domain"/>
</dbReference>
<keyword evidence="3" id="KW-0479">Metal-binding</keyword>
<dbReference type="OrthoDB" id="9790194at2"/>
<dbReference type="PANTHER" id="PTHR12151:SF25">
    <property type="entry name" value="LINALOOL DEHYDRATASE_ISOMERASE DOMAIN-CONTAINING PROTEIN"/>
    <property type="match status" value="1"/>
</dbReference>
<evidence type="ECO:0000313" key="8">
    <source>
        <dbReference type="EMBL" id="AWB50886.1"/>
    </source>
</evidence>
<feature type="domain" description="Thioredoxin" evidence="6">
    <location>
        <begin position="35"/>
        <end position="200"/>
    </location>
</feature>
<dbReference type="InterPro" id="IPR003782">
    <property type="entry name" value="SCO1/SenC"/>
</dbReference>
<feature type="binding site" evidence="3">
    <location>
        <position position="81"/>
    </location>
    <ligand>
        <name>Cu cation</name>
        <dbReference type="ChEBI" id="CHEBI:23378"/>
    </ligand>
</feature>
<keyword evidence="5" id="KW-1133">Transmembrane helix</keyword>
<evidence type="ECO:0000256" key="2">
    <source>
        <dbReference type="ARBA" id="ARBA00023008"/>
    </source>
</evidence>
<dbReference type="Gene3D" id="3.40.30.10">
    <property type="entry name" value="Glutaredoxin"/>
    <property type="match status" value="1"/>
</dbReference>
<dbReference type="Proteomes" id="UP000244496">
    <property type="component" value="Plasmid unnamed2"/>
</dbReference>
<protein>
    <submittedName>
        <fullName evidence="7">Electron transport protein SCO1/SenC</fullName>
    </submittedName>
</protein>
<name>A0A2S0USF7_9RHOB</name>
<dbReference type="FunFam" id="3.40.30.10:FF:000013">
    <property type="entry name" value="Blast:Protein SCO1 homolog, mitochondrial"/>
    <property type="match status" value="1"/>
</dbReference>
<evidence type="ECO:0000256" key="5">
    <source>
        <dbReference type="SAM" id="Phobius"/>
    </source>
</evidence>
<gene>
    <name evidence="7" type="ORF">HYN69_19380</name>
    <name evidence="8" type="ORF">HYN69_20175</name>
</gene>
<dbReference type="Pfam" id="PF02630">
    <property type="entry name" value="SCO1-SenC"/>
    <property type="match status" value="1"/>
</dbReference>
<dbReference type="RefSeq" id="WP_108437552.1">
    <property type="nucleotide sequence ID" value="NZ_CP028920.1"/>
</dbReference>
<sequence>MRRRRAIILGAGGAIGAVAFMLGVGAYRTRNRPALSEVLPLPIGEMSWALTDHRGQSVRPTDWARRPVMVFFGFTWCPDVCPTTLSDISLWLEELGADADRLIVALISVDPERDTPDVLADYVSNFDPRIIGLTGPADKVAQAAADFRVTYRRVDKDGGDYTMDHTAGVLLFHPDGRFASIIDFHEDRRFAVPKIRRTLS</sequence>
<feature type="binding site" evidence="3">
    <location>
        <position position="165"/>
    </location>
    <ligand>
        <name>Cu cation</name>
        <dbReference type="ChEBI" id="CHEBI:23378"/>
    </ligand>
</feature>
<keyword evidence="2 3" id="KW-0186">Copper</keyword>
<feature type="transmembrane region" description="Helical" evidence="5">
    <location>
        <begin position="7"/>
        <end position="27"/>
    </location>
</feature>
<dbReference type="KEGG" id="geh:HYN69_20175"/>
<evidence type="ECO:0000256" key="4">
    <source>
        <dbReference type="PIRSR" id="PIRSR603782-2"/>
    </source>
</evidence>
<evidence type="ECO:0000313" key="9">
    <source>
        <dbReference type="Proteomes" id="UP000244496"/>
    </source>
</evidence>
<dbReference type="InterPro" id="IPR036249">
    <property type="entry name" value="Thioredoxin-like_sf"/>
</dbReference>
<evidence type="ECO:0000313" key="7">
    <source>
        <dbReference type="EMBL" id="AWB50748.1"/>
    </source>
</evidence>
<comment type="similarity">
    <text evidence="1">Belongs to the SCO1/2 family.</text>
</comment>
<evidence type="ECO:0000256" key="3">
    <source>
        <dbReference type="PIRSR" id="PIRSR603782-1"/>
    </source>
</evidence>
<geneLocation type="plasmid" evidence="7 9">
    <name>unnamed2</name>
</geneLocation>
<organism evidence="7 9">
    <name type="scientific">Paragemmobacter aquarius</name>
    <dbReference type="NCBI Taxonomy" id="2169400"/>
    <lineage>
        <taxon>Bacteria</taxon>
        <taxon>Pseudomonadati</taxon>
        <taxon>Pseudomonadota</taxon>
        <taxon>Alphaproteobacteria</taxon>
        <taxon>Rhodobacterales</taxon>
        <taxon>Paracoccaceae</taxon>
        <taxon>Paragemmobacter</taxon>
    </lineage>
</organism>
<feature type="disulfide bond" description="Redox-active" evidence="4">
    <location>
        <begin position="77"/>
        <end position="81"/>
    </location>
</feature>
<reference evidence="7 9" key="1">
    <citation type="submission" date="2018-04" db="EMBL/GenBank/DDBJ databases">
        <title>Genome sequencing of Gemmobacter.</title>
        <authorList>
            <person name="Yi H."/>
            <person name="Baek M.-G."/>
        </authorList>
    </citation>
    <scope>NUCLEOTIDE SEQUENCE [LARGE SCALE GENOMIC DNA]</scope>
    <source>
        <strain evidence="7 9">HYN0069</strain>
        <plasmid evidence="9">Plasmid unnamed2</plasmid>
        <plasmid evidence="7 9">unnamed2</plasmid>
    </source>
</reference>